<dbReference type="EMBL" id="AMFJ01028845">
    <property type="protein sequence ID" value="EKD44504.1"/>
    <property type="molecule type" value="Genomic_DNA"/>
</dbReference>
<evidence type="ECO:0000259" key="1">
    <source>
        <dbReference type="PROSITE" id="PS50878"/>
    </source>
</evidence>
<reference evidence="2" key="1">
    <citation type="journal article" date="2012" name="Science">
        <title>Fermentation, hydrogen, and sulfur metabolism in multiple uncultivated bacterial phyla.</title>
        <authorList>
            <person name="Wrighton K.C."/>
            <person name="Thomas B.C."/>
            <person name="Sharon I."/>
            <person name="Miller C.S."/>
            <person name="Castelle C.J."/>
            <person name="VerBerkmoes N.C."/>
            <person name="Wilkins M.J."/>
            <person name="Hettich R.L."/>
            <person name="Lipton M.S."/>
            <person name="Williams K.H."/>
            <person name="Long P.E."/>
            <person name="Banfield J.F."/>
        </authorList>
    </citation>
    <scope>NUCLEOTIDE SEQUENCE [LARGE SCALE GENOMIC DNA]</scope>
</reference>
<dbReference type="PROSITE" id="PS50878">
    <property type="entry name" value="RT_POL"/>
    <property type="match status" value="1"/>
</dbReference>
<dbReference type="SUPFAM" id="SSF56672">
    <property type="entry name" value="DNA/RNA polymerases"/>
    <property type="match status" value="1"/>
</dbReference>
<dbReference type="Pfam" id="PF00078">
    <property type="entry name" value="RVT_1"/>
    <property type="match status" value="1"/>
</dbReference>
<organism evidence="2">
    <name type="scientific">uncultured bacterium</name>
    <name type="common">gcode 4</name>
    <dbReference type="NCBI Taxonomy" id="1234023"/>
    <lineage>
        <taxon>Bacteria</taxon>
        <taxon>environmental samples</taxon>
    </lineage>
</organism>
<gene>
    <name evidence="2" type="ORF">ACD_71C00114G0002</name>
</gene>
<comment type="caution">
    <text evidence="2">The sequence shown here is derived from an EMBL/GenBank/DDBJ whole genome shotgun (WGS) entry which is preliminary data.</text>
</comment>
<protein>
    <recommendedName>
        <fullName evidence="1">Reverse transcriptase domain-containing protein</fullName>
    </recommendedName>
</protein>
<sequence>MEKFTIMDTDISLDDLTITLQRYRDLWKLPENYPEYYRRQDNFWSYLFDHFFLKLSHKVDKYIDTPDFFPELKKAITNCHTDYCKTIATSKLNIWWGTRDYKITNFYNVIYFEIFIAKLLKYLQEAFIQGDKSIRDTLIQNKFFCYSHQVDLFDGEQKHKHYRSWWLDFEKRKQDFLKEKPYLIELDIEWYYDNIDHKTLVILLKKFFNRYSNFWGIEEFLFHFNEALFKANAYHKKWIPQGLIGSDILSTIYIWLILIENKNRLWVSMKDWVISFDKTKLIHYSDDFIFFGTSKEGILRFSYEIKSLFLEYWLNIRAKNSAWLPMASGNYNKFDIDIEKIISWDESEVKKMLLICLDQISKDFEKIELEILKRYFKWIRKIDCLNEDDRKKFRISFKKVLFYTQKNSEKYVRAKKFFLLQVISIKDFLYLLKILLTNNEIKEKNIIDFYEQYWYLLASGTRFLLIKAITGKKFFNFLYKKVKINWVDSEIWVFLENKKLLKKELKRQQLDWLNELLYEPQLNNFNENILGIKLSSLFELNRFDAKELGKYIFLEEDIELKKYLVEEARKMNFILDNLILLKNIHPHFYLQDASFLADLYSLFNIVLSFWLSIKEWKKMEVNISWWWLSNLWKIIVNEKEEFLDKINQKVSDTKYTLFYITKRRAELNHKERNTGGWWSNVNVFLRYKQNDHFAYSIKDSLGVYFSLINKEISLKD</sequence>
<name>K2A3A2_9BACT</name>
<proteinExistence type="predicted"/>
<feature type="domain" description="Reverse transcriptase" evidence="1">
    <location>
        <begin position="1"/>
        <end position="349"/>
    </location>
</feature>
<accession>K2A3A2</accession>
<evidence type="ECO:0000313" key="2">
    <source>
        <dbReference type="EMBL" id="EKD44504.1"/>
    </source>
</evidence>
<dbReference type="InterPro" id="IPR043502">
    <property type="entry name" value="DNA/RNA_pol_sf"/>
</dbReference>
<dbReference type="InterPro" id="IPR000477">
    <property type="entry name" value="RT_dom"/>
</dbReference>
<dbReference type="AlphaFoldDB" id="K2A3A2"/>